<name>A0A0F3GNH5_9BACT</name>
<dbReference type="EMBL" id="LACI01001867">
    <property type="protein sequence ID" value="KJU83485.1"/>
    <property type="molecule type" value="Genomic_DNA"/>
</dbReference>
<keyword evidence="2" id="KW-0808">Transferase</keyword>
<evidence type="ECO:0000313" key="2">
    <source>
        <dbReference type="EMBL" id="KJU83485.1"/>
    </source>
</evidence>
<keyword evidence="1" id="KW-0812">Transmembrane</keyword>
<proteinExistence type="predicted"/>
<reference evidence="2 3" key="1">
    <citation type="submission" date="2015-02" db="EMBL/GenBank/DDBJ databases">
        <title>Single-cell genomics of uncultivated deep-branching MTB reveals a conserved set of magnetosome genes.</title>
        <authorList>
            <person name="Kolinko S."/>
            <person name="Richter M."/>
            <person name="Glockner F.O."/>
            <person name="Brachmann A."/>
            <person name="Schuler D."/>
        </authorList>
    </citation>
    <scope>NUCLEOTIDE SEQUENCE [LARGE SCALE GENOMIC DNA]</scope>
    <source>
        <strain evidence="2">TM-1</strain>
    </source>
</reference>
<dbReference type="GO" id="GO:0016740">
    <property type="term" value="F:transferase activity"/>
    <property type="evidence" value="ECO:0007669"/>
    <property type="project" value="UniProtKB-KW"/>
</dbReference>
<organism evidence="2 3">
    <name type="scientific">Candidatus Magnetobacterium bavaricum</name>
    <dbReference type="NCBI Taxonomy" id="29290"/>
    <lineage>
        <taxon>Bacteria</taxon>
        <taxon>Pseudomonadati</taxon>
        <taxon>Nitrospirota</taxon>
        <taxon>Thermodesulfovibrionia</taxon>
        <taxon>Thermodesulfovibrionales</taxon>
        <taxon>Candidatus Magnetobacteriaceae</taxon>
        <taxon>Candidatus Magnetobacterium</taxon>
    </lineage>
</organism>
<sequence>LAAEELARTTVKSYTFAFTLKPMAMFLKMYVLRLGFLDGMRGFILAVLYAFYTF</sequence>
<keyword evidence="1" id="KW-1133">Transmembrane helix</keyword>
<evidence type="ECO:0000256" key="1">
    <source>
        <dbReference type="SAM" id="Phobius"/>
    </source>
</evidence>
<protein>
    <submittedName>
        <fullName evidence="2">Glycosyltransferase</fullName>
    </submittedName>
</protein>
<keyword evidence="1" id="KW-0472">Membrane</keyword>
<accession>A0A0F3GNH5</accession>
<feature type="non-terminal residue" evidence="2">
    <location>
        <position position="1"/>
    </location>
</feature>
<dbReference type="Proteomes" id="UP000033423">
    <property type="component" value="Unassembled WGS sequence"/>
</dbReference>
<dbReference type="AlphaFoldDB" id="A0A0F3GNH5"/>
<gene>
    <name evidence="2" type="ORF">MBAV_004321</name>
</gene>
<feature type="transmembrane region" description="Helical" evidence="1">
    <location>
        <begin position="30"/>
        <end position="52"/>
    </location>
</feature>
<comment type="caution">
    <text evidence="2">The sequence shown here is derived from an EMBL/GenBank/DDBJ whole genome shotgun (WGS) entry which is preliminary data.</text>
</comment>
<evidence type="ECO:0000313" key="3">
    <source>
        <dbReference type="Proteomes" id="UP000033423"/>
    </source>
</evidence>
<keyword evidence="3" id="KW-1185">Reference proteome</keyword>